<dbReference type="VEuPathDB" id="VectorBase:AALB014793"/>
<accession>A0A182FYW4</accession>
<dbReference type="AlphaFoldDB" id="A0A182FYW4"/>
<organism evidence="1 2">
    <name type="scientific">Anopheles albimanus</name>
    <name type="common">New world malaria mosquito</name>
    <dbReference type="NCBI Taxonomy" id="7167"/>
    <lineage>
        <taxon>Eukaryota</taxon>
        <taxon>Metazoa</taxon>
        <taxon>Ecdysozoa</taxon>
        <taxon>Arthropoda</taxon>
        <taxon>Hexapoda</taxon>
        <taxon>Insecta</taxon>
        <taxon>Pterygota</taxon>
        <taxon>Neoptera</taxon>
        <taxon>Endopterygota</taxon>
        <taxon>Diptera</taxon>
        <taxon>Nematocera</taxon>
        <taxon>Culicoidea</taxon>
        <taxon>Culicidae</taxon>
        <taxon>Anophelinae</taxon>
        <taxon>Anopheles</taxon>
    </lineage>
</organism>
<dbReference type="Proteomes" id="UP000069272">
    <property type="component" value="Chromosome 2R"/>
</dbReference>
<proteinExistence type="predicted"/>
<name>A0A182FYW4_ANOAL</name>
<evidence type="ECO:0000313" key="1">
    <source>
        <dbReference type="EnsemblMetazoa" id="AALB014793-PA"/>
    </source>
</evidence>
<sequence>MSHSSVNTLSLYQCNRCIANAISGLKLYVTKASKTVKFHYIGFMIHCSIVCERHP</sequence>
<evidence type="ECO:0000313" key="2">
    <source>
        <dbReference type="Proteomes" id="UP000069272"/>
    </source>
</evidence>
<reference evidence="1" key="2">
    <citation type="submission" date="2022-08" db="UniProtKB">
        <authorList>
            <consortium name="EnsemblMetazoa"/>
        </authorList>
    </citation>
    <scope>IDENTIFICATION</scope>
    <source>
        <strain evidence="1">STECLA/ALBI9_A</strain>
    </source>
</reference>
<keyword evidence="2" id="KW-1185">Reference proteome</keyword>
<reference evidence="1 2" key="1">
    <citation type="journal article" date="2017" name="G3 (Bethesda)">
        <title>The Physical Genome Mapping of Anopheles albimanus Corrected Scaffold Misassemblies and Identified Interarm Rearrangements in Genus Anopheles.</title>
        <authorList>
            <person name="Artemov G.N."/>
            <person name="Peery A.N."/>
            <person name="Jiang X."/>
            <person name="Tu Z."/>
            <person name="Stegniy V.N."/>
            <person name="Sharakhova M.V."/>
            <person name="Sharakhov I.V."/>
        </authorList>
    </citation>
    <scope>NUCLEOTIDE SEQUENCE [LARGE SCALE GENOMIC DNA]</scope>
    <source>
        <strain evidence="1 2">ALBI9_A</strain>
    </source>
</reference>
<dbReference type="EnsemblMetazoa" id="AALB014793-RA">
    <property type="protein sequence ID" value="AALB014793-PA"/>
    <property type="gene ID" value="AALB014793"/>
</dbReference>
<protein>
    <submittedName>
        <fullName evidence="1">Uncharacterized protein</fullName>
    </submittedName>
</protein>